<comment type="caution">
    <text evidence="4">The sequence shown here is derived from an EMBL/GenBank/DDBJ whole genome shotgun (WGS) entry which is preliminary data.</text>
</comment>
<dbReference type="Gene3D" id="3.40.50.720">
    <property type="entry name" value="NAD(P)-binding Rossmann-like Domain"/>
    <property type="match status" value="1"/>
</dbReference>
<dbReference type="AlphaFoldDB" id="A0A8H6R8M4"/>
<evidence type="ECO:0000313" key="4">
    <source>
        <dbReference type="EMBL" id="KAF7187996.1"/>
    </source>
</evidence>
<dbReference type="EMBL" id="JABCIY010000218">
    <property type="protein sequence ID" value="KAF7187996.1"/>
    <property type="molecule type" value="Genomic_DNA"/>
</dbReference>
<accession>A0A8H6R8M4</accession>
<evidence type="ECO:0000256" key="1">
    <source>
        <dbReference type="ARBA" id="ARBA00022857"/>
    </source>
</evidence>
<sequence length="353" mass="39341">MARYASQKPAGYKNFVHNVAIVGAGGQVGTHITNALLSQGKHHVTAITRPESTNKLPNVHTIKKVDQSNHAEFVDALKGQDVLILTLPAGNQRDAQTTIVDAAVEAGVKYIMPNEWGVDCSNESLANDVLIGAAAKRVRDYIKEKGQGKTHFIACTCSFWYEYSLAGTEARYGFDFGEKKVVFFDDGNTKITTSTWPQTGRAVAKLFALPILPKDENDKSLTLSQFHDDALIIKSFTVSQRDMFDSVLRVTGDKESDWKIIHEDAKERFERSVDIMEKGNIVGFAMRLYTRVFYKNGGGDLSDKVVNKELGLPEEDLDEYTKKAIEMAKEDNIWPRMSDRVGNHAFTQSRLNA</sequence>
<name>A0A8H6R8M4_9PEZI</name>
<dbReference type="InterPro" id="IPR008030">
    <property type="entry name" value="NmrA-like"/>
</dbReference>
<dbReference type="OrthoDB" id="419598at2759"/>
<dbReference type="Proteomes" id="UP000660729">
    <property type="component" value="Unassembled WGS sequence"/>
</dbReference>
<proteinExistence type="predicted"/>
<dbReference type="InterPro" id="IPR045312">
    <property type="entry name" value="PCBER-like"/>
</dbReference>
<gene>
    <name evidence="4" type="ORF">HII31_10668</name>
</gene>
<organism evidence="4 5">
    <name type="scientific">Pseudocercospora fuligena</name>
    <dbReference type="NCBI Taxonomy" id="685502"/>
    <lineage>
        <taxon>Eukaryota</taxon>
        <taxon>Fungi</taxon>
        <taxon>Dikarya</taxon>
        <taxon>Ascomycota</taxon>
        <taxon>Pezizomycotina</taxon>
        <taxon>Dothideomycetes</taxon>
        <taxon>Dothideomycetidae</taxon>
        <taxon>Mycosphaerellales</taxon>
        <taxon>Mycosphaerellaceae</taxon>
        <taxon>Pseudocercospora</taxon>
    </lineage>
</organism>
<evidence type="ECO:0000256" key="2">
    <source>
        <dbReference type="ARBA" id="ARBA00023002"/>
    </source>
</evidence>
<dbReference type="InterPro" id="IPR036291">
    <property type="entry name" value="NAD(P)-bd_dom_sf"/>
</dbReference>
<keyword evidence="1" id="KW-0521">NADP</keyword>
<dbReference type="PANTHER" id="PTHR47706">
    <property type="entry name" value="NMRA-LIKE FAMILY PROTEIN"/>
    <property type="match status" value="1"/>
</dbReference>
<evidence type="ECO:0000313" key="5">
    <source>
        <dbReference type="Proteomes" id="UP000660729"/>
    </source>
</evidence>
<reference evidence="4" key="1">
    <citation type="submission" date="2020-04" db="EMBL/GenBank/DDBJ databases">
        <title>Draft genome resource of the tomato pathogen Pseudocercospora fuligena.</title>
        <authorList>
            <person name="Zaccaron A."/>
        </authorList>
    </citation>
    <scope>NUCLEOTIDE SEQUENCE</scope>
    <source>
        <strain evidence="4">PF001</strain>
    </source>
</reference>
<dbReference type="Pfam" id="PF05368">
    <property type="entry name" value="NmrA"/>
    <property type="match status" value="1"/>
</dbReference>
<dbReference type="InterPro" id="IPR051609">
    <property type="entry name" value="NmrA/Isoflavone_reductase-like"/>
</dbReference>
<feature type="domain" description="NmrA-like" evidence="3">
    <location>
        <begin position="18"/>
        <end position="157"/>
    </location>
</feature>
<protein>
    <submittedName>
        <fullName evidence="4">Bifunctional pinoresinol-lariciresinol reductase 1</fullName>
    </submittedName>
</protein>
<dbReference type="PANTHER" id="PTHR47706:SF7">
    <property type="entry name" value="CIPA-LIKE, PUTATIVE (AFU_ORTHOLOGUE AFUA_1G01630)-RELATED"/>
    <property type="match status" value="1"/>
</dbReference>
<keyword evidence="5" id="KW-1185">Reference proteome</keyword>
<keyword evidence="2" id="KW-0560">Oxidoreductase</keyword>
<dbReference type="CDD" id="cd05259">
    <property type="entry name" value="PCBER_SDR_a"/>
    <property type="match status" value="1"/>
</dbReference>
<dbReference type="SUPFAM" id="SSF51735">
    <property type="entry name" value="NAD(P)-binding Rossmann-fold domains"/>
    <property type="match status" value="1"/>
</dbReference>
<dbReference type="GO" id="GO:0016491">
    <property type="term" value="F:oxidoreductase activity"/>
    <property type="evidence" value="ECO:0007669"/>
    <property type="project" value="UniProtKB-KW"/>
</dbReference>
<evidence type="ECO:0000259" key="3">
    <source>
        <dbReference type="Pfam" id="PF05368"/>
    </source>
</evidence>